<dbReference type="CDD" id="cd01065">
    <property type="entry name" value="NAD_bind_Shikimate_DH"/>
    <property type="match status" value="1"/>
</dbReference>
<dbReference type="GO" id="GO:0009423">
    <property type="term" value="P:chorismate biosynthetic process"/>
    <property type="evidence" value="ECO:0007669"/>
    <property type="project" value="TreeGrafter"/>
</dbReference>
<dbReference type="GO" id="GO:0019632">
    <property type="term" value="P:shikimate metabolic process"/>
    <property type="evidence" value="ECO:0007669"/>
    <property type="project" value="TreeGrafter"/>
</dbReference>
<dbReference type="RefSeq" id="WP_207257885.1">
    <property type="nucleotide sequence ID" value="NZ_JAFMPP010000008.1"/>
</dbReference>
<protein>
    <submittedName>
        <fullName evidence="5">Shikimate dehydrogenase</fullName>
        <ecNumber evidence="5">1.1.1.25</ecNumber>
    </submittedName>
</protein>
<dbReference type="InterPro" id="IPR046346">
    <property type="entry name" value="Aminoacid_DH-like_N_sf"/>
</dbReference>
<dbReference type="Gene3D" id="3.40.50.10860">
    <property type="entry name" value="Leucine Dehydrogenase, chain A, domain 1"/>
    <property type="match status" value="1"/>
</dbReference>
<dbReference type="Pfam" id="PF08501">
    <property type="entry name" value="Shikimate_dh_N"/>
    <property type="match status" value="1"/>
</dbReference>
<dbReference type="EMBL" id="JAFMPP010000008">
    <property type="protein sequence ID" value="MBO0663102.1"/>
    <property type="molecule type" value="Genomic_DNA"/>
</dbReference>
<dbReference type="Proteomes" id="UP000664122">
    <property type="component" value="Unassembled WGS sequence"/>
</dbReference>
<evidence type="ECO:0000256" key="3">
    <source>
        <dbReference type="ARBA" id="ARBA00023141"/>
    </source>
</evidence>
<organism evidence="5 6">
    <name type="scientific">Jiella flava</name>
    <dbReference type="NCBI Taxonomy" id="2816857"/>
    <lineage>
        <taxon>Bacteria</taxon>
        <taxon>Pseudomonadati</taxon>
        <taxon>Pseudomonadota</taxon>
        <taxon>Alphaproteobacteria</taxon>
        <taxon>Hyphomicrobiales</taxon>
        <taxon>Aurantimonadaceae</taxon>
        <taxon>Jiella</taxon>
    </lineage>
</organism>
<dbReference type="GO" id="GO:0050661">
    <property type="term" value="F:NADP binding"/>
    <property type="evidence" value="ECO:0007669"/>
    <property type="project" value="TreeGrafter"/>
</dbReference>
<dbReference type="PANTHER" id="PTHR21089">
    <property type="entry name" value="SHIKIMATE DEHYDROGENASE"/>
    <property type="match status" value="1"/>
</dbReference>
<evidence type="ECO:0000256" key="2">
    <source>
        <dbReference type="ARBA" id="ARBA00023002"/>
    </source>
</evidence>
<comment type="caution">
    <text evidence="5">The sequence shown here is derived from an EMBL/GenBank/DDBJ whole genome shotgun (WGS) entry which is preliminary data.</text>
</comment>
<feature type="domain" description="Shikimate dehydrogenase substrate binding N-terminal" evidence="4">
    <location>
        <begin position="19"/>
        <end position="105"/>
    </location>
</feature>
<dbReference type="GO" id="GO:0004764">
    <property type="term" value="F:shikimate 3-dehydrogenase (NADP+) activity"/>
    <property type="evidence" value="ECO:0007669"/>
    <property type="project" value="UniProtKB-EC"/>
</dbReference>
<evidence type="ECO:0000313" key="5">
    <source>
        <dbReference type="EMBL" id="MBO0663102.1"/>
    </source>
</evidence>
<comment type="pathway">
    <text evidence="1">Metabolic intermediate biosynthesis; chorismate biosynthesis; chorismate from D-erythrose 4-phosphate and phosphoenolpyruvate: step 4/7.</text>
</comment>
<gene>
    <name evidence="5" type="ORF">J1C48_10985</name>
</gene>
<accession>A0A939FX33</accession>
<dbReference type="GO" id="GO:0005829">
    <property type="term" value="C:cytosol"/>
    <property type="evidence" value="ECO:0007669"/>
    <property type="project" value="TreeGrafter"/>
</dbReference>
<evidence type="ECO:0000313" key="6">
    <source>
        <dbReference type="Proteomes" id="UP000664122"/>
    </source>
</evidence>
<dbReference type="GO" id="GO:0009073">
    <property type="term" value="P:aromatic amino acid family biosynthetic process"/>
    <property type="evidence" value="ECO:0007669"/>
    <property type="project" value="UniProtKB-KW"/>
</dbReference>
<proteinExistence type="predicted"/>
<keyword evidence="3" id="KW-0028">Amino-acid biosynthesis</keyword>
<keyword evidence="6" id="KW-1185">Reference proteome</keyword>
<dbReference type="InterPro" id="IPR022893">
    <property type="entry name" value="Shikimate_DH_fam"/>
</dbReference>
<keyword evidence="2 5" id="KW-0560">Oxidoreductase</keyword>
<dbReference type="NCBIfam" id="NF009201">
    <property type="entry name" value="PRK12549.1"/>
    <property type="match status" value="1"/>
</dbReference>
<sequence>MTPFTAAALGTPETLTLGLIGDGIGLSRTPAMQEAEGAAHGFRTIYRLFDVAAMTSPPALGDLVSATEQCGYAGLNITFPFKIAVRDHLHALGPEAEMLGAVNTVVFRNARRIGHNTDLGGFSDSFATDMAGAERTTVLQLGAGGAGLAVAFGLMQNGVERLSVFDPHAERATSLVAAVGARFGPDRVRRVETIDGRYDGIVNATPIGTARHPGVPYPVERLNDRMFVADVNYFPLETALVLAAKASGCRAMGGAGMAVGQAVRAFGHFTGLEASPDRMMATFLGLDG</sequence>
<dbReference type="SUPFAM" id="SSF53223">
    <property type="entry name" value="Aminoacid dehydrogenase-like, N-terminal domain"/>
    <property type="match status" value="1"/>
</dbReference>
<name>A0A939FX33_9HYPH</name>
<reference evidence="5" key="1">
    <citation type="submission" date="2021-03" db="EMBL/GenBank/DDBJ databases">
        <title>Whole genome sequence of Jiella sp. CQZ9-1.</title>
        <authorList>
            <person name="Tuo L."/>
        </authorList>
    </citation>
    <scope>NUCLEOTIDE SEQUENCE</scope>
    <source>
        <strain evidence="5">CQZ9-1</strain>
    </source>
</reference>
<dbReference type="SUPFAM" id="SSF51735">
    <property type="entry name" value="NAD(P)-binding Rossmann-fold domains"/>
    <property type="match status" value="1"/>
</dbReference>
<dbReference type="AlphaFoldDB" id="A0A939FX33"/>
<keyword evidence="3" id="KW-0057">Aromatic amino acid biosynthesis</keyword>
<dbReference type="InterPro" id="IPR013708">
    <property type="entry name" value="Shikimate_DH-bd_N"/>
</dbReference>
<dbReference type="Gene3D" id="3.40.50.720">
    <property type="entry name" value="NAD(P)-binding Rossmann-like Domain"/>
    <property type="match status" value="1"/>
</dbReference>
<evidence type="ECO:0000256" key="1">
    <source>
        <dbReference type="ARBA" id="ARBA00004871"/>
    </source>
</evidence>
<evidence type="ECO:0000259" key="4">
    <source>
        <dbReference type="Pfam" id="PF08501"/>
    </source>
</evidence>
<dbReference type="InterPro" id="IPR036291">
    <property type="entry name" value="NAD(P)-bd_dom_sf"/>
</dbReference>
<dbReference type="PANTHER" id="PTHR21089:SF1">
    <property type="entry name" value="BIFUNCTIONAL 3-DEHYDROQUINATE DEHYDRATASE_SHIKIMATE DEHYDROGENASE, CHLOROPLASTIC"/>
    <property type="match status" value="1"/>
</dbReference>
<dbReference type="EC" id="1.1.1.25" evidence="5"/>